<organism evidence="1 2">
    <name type="scientific">Hypoxylon rubiginosum</name>
    <dbReference type="NCBI Taxonomy" id="110542"/>
    <lineage>
        <taxon>Eukaryota</taxon>
        <taxon>Fungi</taxon>
        <taxon>Dikarya</taxon>
        <taxon>Ascomycota</taxon>
        <taxon>Pezizomycotina</taxon>
        <taxon>Sordariomycetes</taxon>
        <taxon>Xylariomycetidae</taxon>
        <taxon>Xylariales</taxon>
        <taxon>Hypoxylaceae</taxon>
        <taxon>Hypoxylon</taxon>
    </lineage>
</organism>
<accession>A0ACC0DAM5</accession>
<evidence type="ECO:0000313" key="1">
    <source>
        <dbReference type="EMBL" id="KAI6089592.1"/>
    </source>
</evidence>
<gene>
    <name evidence="1" type="ORF">F4821DRAFT_231379</name>
</gene>
<dbReference type="Proteomes" id="UP001497680">
    <property type="component" value="Unassembled WGS sequence"/>
</dbReference>
<keyword evidence="2" id="KW-1185">Reference proteome</keyword>
<name>A0ACC0DAM5_9PEZI</name>
<reference evidence="1 2" key="1">
    <citation type="journal article" date="2022" name="New Phytol.">
        <title>Ecological generalism drives hyperdiversity of secondary metabolite gene clusters in xylarialean endophytes.</title>
        <authorList>
            <person name="Franco M.E.E."/>
            <person name="Wisecaver J.H."/>
            <person name="Arnold A.E."/>
            <person name="Ju Y.M."/>
            <person name="Slot J.C."/>
            <person name="Ahrendt S."/>
            <person name="Moore L.P."/>
            <person name="Eastman K.E."/>
            <person name="Scott K."/>
            <person name="Konkel Z."/>
            <person name="Mondo S.J."/>
            <person name="Kuo A."/>
            <person name="Hayes R.D."/>
            <person name="Haridas S."/>
            <person name="Andreopoulos B."/>
            <person name="Riley R."/>
            <person name="LaButti K."/>
            <person name="Pangilinan J."/>
            <person name="Lipzen A."/>
            <person name="Amirebrahimi M."/>
            <person name="Yan J."/>
            <person name="Adam C."/>
            <person name="Keymanesh K."/>
            <person name="Ng V."/>
            <person name="Louie K."/>
            <person name="Northen T."/>
            <person name="Drula E."/>
            <person name="Henrissat B."/>
            <person name="Hsieh H.M."/>
            <person name="Youens-Clark K."/>
            <person name="Lutzoni F."/>
            <person name="Miadlikowska J."/>
            <person name="Eastwood D.C."/>
            <person name="Hamelin R.C."/>
            <person name="Grigoriev I.V."/>
            <person name="U'Ren J.M."/>
        </authorList>
    </citation>
    <scope>NUCLEOTIDE SEQUENCE [LARGE SCALE GENOMIC DNA]</scope>
    <source>
        <strain evidence="1 2">ER1909</strain>
    </source>
</reference>
<proteinExistence type="predicted"/>
<protein>
    <submittedName>
        <fullName evidence="1">Uncharacterized protein</fullName>
    </submittedName>
</protein>
<sequence>MARTKQTSRRYERGITWTRFYLPLDQEWPTWPTYEDKHFGPLTNVKGMGKVLLGRMVDNPEQAAYIINWWDLDALKNFRSSPACTEFLQNLPKYDNSQASIESGSALGYLSLGDASSSSSPPPSRLLTLGYTTRASTSDLEGRVTFTAFMVPRKENHEKWMLQEKVKDVFSRYLPLRRINSVYSWPSLTMWFWVLAEDDWVEEKFGKLEQTQEDAQEDVQGRTILCQFRLWPGLDKSTPTHEDVLATNPEVRESWNQAMAEVMPPVTAWAQERWDIRPVPEHEDSEYERRSQEFREGISGSDESMGS</sequence>
<dbReference type="EMBL" id="MU394295">
    <property type="protein sequence ID" value="KAI6089592.1"/>
    <property type="molecule type" value="Genomic_DNA"/>
</dbReference>
<evidence type="ECO:0000313" key="2">
    <source>
        <dbReference type="Proteomes" id="UP001497680"/>
    </source>
</evidence>
<comment type="caution">
    <text evidence="1">The sequence shown here is derived from an EMBL/GenBank/DDBJ whole genome shotgun (WGS) entry which is preliminary data.</text>
</comment>